<proteinExistence type="predicted"/>
<evidence type="ECO:0000313" key="2">
    <source>
        <dbReference type="EMBL" id="MBB5034095.1"/>
    </source>
</evidence>
<gene>
    <name evidence="2" type="ORF">HNQ65_003686</name>
</gene>
<sequence length="372" mass="41729">MNLTRTAYGTWSGGRFMHYGEQLSEEHYMQLMRDSFAKGVRTFVTADVYGVGRADALLGEALKGIPREEYCLVGIVGHDIYEGIRQGSRGYPRFTDPSLRGPDKYYDYLKMATEKSLERCQTSKFDLLMLHNPDSISYTSDKVWDAFTALKTDGLTDRLGIAPGPANGFTLDMIECFERFGDRMDWAMIILNPFEPWPGQHVLGAAAKNNVDILARVVDYGGLFHDDVKPGHKFRDGDHRTHRPGDWIEHGVEKLEKVRPIALKHGLTMLQLACLWTLGNTAVKSVVPTLIQEHGEGARSIESKLDELAALPAQCLSTEEIETIRQIGDNTGCMALKGASQRHEGQEPRADEWPMRPDLLTLATRWSLGTSW</sequence>
<dbReference type="Proteomes" id="UP000590740">
    <property type="component" value="Unassembled WGS sequence"/>
</dbReference>
<dbReference type="Gene3D" id="3.20.20.100">
    <property type="entry name" value="NADP-dependent oxidoreductase domain"/>
    <property type="match status" value="1"/>
</dbReference>
<protein>
    <submittedName>
        <fullName evidence="2">Aryl-alcohol dehydrogenase-like predicted oxidoreductase</fullName>
    </submittedName>
</protein>
<organism evidence="2 3">
    <name type="scientific">Prosthecobacter vanneervenii</name>
    <dbReference type="NCBI Taxonomy" id="48466"/>
    <lineage>
        <taxon>Bacteria</taxon>
        <taxon>Pseudomonadati</taxon>
        <taxon>Verrucomicrobiota</taxon>
        <taxon>Verrucomicrobiia</taxon>
        <taxon>Verrucomicrobiales</taxon>
        <taxon>Verrucomicrobiaceae</taxon>
        <taxon>Prosthecobacter</taxon>
    </lineage>
</organism>
<dbReference type="InterPro" id="IPR023210">
    <property type="entry name" value="NADP_OxRdtase_dom"/>
</dbReference>
<reference evidence="2 3" key="1">
    <citation type="submission" date="2020-08" db="EMBL/GenBank/DDBJ databases">
        <title>Genomic Encyclopedia of Type Strains, Phase IV (KMG-IV): sequencing the most valuable type-strain genomes for metagenomic binning, comparative biology and taxonomic classification.</title>
        <authorList>
            <person name="Goeker M."/>
        </authorList>
    </citation>
    <scope>NUCLEOTIDE SEQUENCE [LARGE SCALE GENOMIC DNA]</scope>
    <source>
        <strain evidence="2 3">DSM 12252</strain>
    </source>
</reference>
<feature type="domain" description="NADP-dependent oxidoreductase" evidence="1">
    <location>
        <begin position="8"/>
        <end position="327"/>
    </location>
</feature>
<dbReference type="InterPro" id="IPR036812">
    <property type="entry name" value="NAD(P)_OxRdtase_dom_sf"/>
</dbReference>
<dbReference type="SUPFAM" id="SSF51430">
    <property type="entry name" value="NAD(P)-linked oxidoreductase"/>
    <property type="match status" value="1"/>
</dbReference>
<dbReference type="EMBL" id="JACHIG010000008">
    <property type="protein sequence ID" value="MBB5034095.1"/>
    <property type="molecule type" value="Genomic_DNA"/>
</dbReference>
<dbReference type="Pfam" id="PF00248">
    <property type="entry name" value="Aldo_ket_red"/>
    <property type="match status" value="1"/>
</dbReference>
<comment type="caution">
    <text evidence="2">The sequence shown here is derived from an EMBL/GenBank/DDBJ whole genome shotgun (WGS) entry which is preliminary data.</text>
</comment>
<dbReference type="InterPro" id="IPR053135">
    <property type="entry name" value="AKR2_Oxidoreductase"/>
</dbReference>
<dbReference type="AlphaFoldDB" id="A0A7W7YDX4"/>
<keyword evidence="3" id="KW-1185">Reference proteome</keyword>
<accession>A0A7W7YDX4</accession>
<dbReference type="PANTHER" id="PTHR43312">
    <property type="entry name" value="D-THREO-ALDOSE 1-DEHYDROGENASE"/>
    <property type="match status" value="1"/>
</dbReference>
<evidence type="ECO:0000259" key="1">
    <source>
        <dbReference type="Pfam" id="PF00248"/>
    </source>
</evidence>
<evidence type="ECO:0000313" key="3">
    <source>
        <dbReference type="Proteomes" id="UP000590740"/>
    </source>
</evidence>
<name>A0A7W7YDX4_9BACT</name>
<dbReference type="PANTHER" id="PTHR43312:SF1">
    <property type="entry name" value="NADP-DEPENDENT OXIDOREDUCTASE DOMAIN-CONTAINING PROTEIN"/>
    <property type="match status" value="1"/>
</dbReference>
<dbReference type="RefSeq" id="WP_184341555.1">
    <property type="nucleotide sequence ID" value="NZ_JACHIG010000008.1"/>
</dbReference>